<reference evidence="6" key="1">
    <citation type="journal article" date="2019" name="Int. J. Syst. Evol. Microbiol.">
        <title>The Global Catalogue of Microorganisms (GCM) 10K type strain sequencing project: providing services to taxonomists for standard genome sequencing and annotation.</title>
        <authorList>
            <consortium name="The Broad Institute Genomics Platform"/>
            <consortium name="The Broad Institute Genome Sequencing Center for Infectious Disease"/>
            <person name="Wu L."/>
            <person name="Ma J."/>
        </authorList>
    </citation>
    <scope>NUCLEOTIDE SEQUENCE [LARGE SCALE GENOMIC DNA]</scope>
    <source>
        <strain evidence="6">CCM 8702</strain>
    </source>
</reference>
<dbReference type="Pfam" id="PF09922">
    <property type="entry name" value="LiaF-like_C"/>
    <property type="match status" value="1"/>
</dbReference>
<dbReference type="NCBIfam" id="NF040535">
    <property type="entry name" value="LiaF_C_term"/>
    <property type="match status" value="1"/>
</dbReference>
<feature type="compositionally biased region" description="Pro residues" evidence="1">
    <location>
        <begin position="132"/>
        <end position="141"/>
    </location>
</feature>
<feature type="compositionally biased region" description="Basic and acidic residues" evidence="1">
    <location>
        <begin position="173"/>
        <end position="196"/>
    </location>
</feature>
<dbReference type="InterPro" id="IPR054331">
    <property type="entry name" value="LiaF_TM"/>
</dbReference>
<evidence type="ECO:0008006" key="7">
    <source>
        <dbReference type="Google" id="ProtNLM"/>
    </source>
</evidence>
<feature type="region of interest" description="Disordered" evidence="1">
    <location>
        <begin position="111"/>
        <end position="201"/>
    </location>
</feature>
<proteinExistence type="predicted"/>
<feature type="transmembrane region" description="Helical" evidence="2">
    <location>
        <begin position="7"/>
        <end position="28"/>
    </location>
</feature>
<feature type="domain" description="LiaF transmembrane" evidence="4">
    <location>
        <begin position="6"/>
        <end position="108"/>
    </location>
</feature>
<feature type="region of interest" description="Disordered" evidence="1">
    <location>
        <begin position="286"/>
        <end position="306"/>
    </location>
</feature>
<accession>A0ABQ2A315</accession>
<sequence>MKKSGAIWLIAIGGIFLAYQLGYISYGIGDLIRTFWPTILIVTGISQLLSAKKHSSSIVGHLILIAIGGYFQARNLGITDLGTGEFFKFLIPAGLIAIGIYTLVKPKRVPEYPSTRPESPDDFSPMGSKANPQPPIPPAPIEPLESPLDRMFVNLDKDEPESEPGHARKHDGKRYDWEPEARREFDREDREPRPDNASEFQKIGDMAREFGKQTADQVRKIDFSRIADEVKSEVDSAMKDFKKSMNHEQDKKKRGTVSLEKDPFQEDFSDAGRFYADCDEDSRHAYSSYDREQMRKARQKADKEKKDKTVNESSFIGDYYIGRDYFRLKPLNVSHFIGDTVIDLTKAQIPYGTTKINISSFIGDVVIYMPNDPEVGVKVNTSSFLGNHNVLGNTRSGMVGGADETRNYDDCAKRIKINVSSFISDVNVNIVG</sequence>
<evidence type="ECO:0000256" key="1">
    <source>
        <dbReference type="SAM" id="MobiDB-lite"/>
    </source>
</evidence>
<feature type="domain" description="Cell wall-active antibiotics response LiaF-like C-terminal" evidence="3">
    <location>
        <begin position="315"/>
        <end position="428"/>
    </location>
</feature>
<dbReference type="Proteomes" id="UP000605427">
    <property type="component" value="Unassembled WGS sequence"/>
</dbReference>
<name>A0ABQ2A315_9BACL</name>
<evidence type="ECO:0000313" key="6">
    <source>
        <dbReference type="Proteomes" id="UP000605427"/>
    </source>
</evidence>
<keyword evidence="2" id="KW-0472">Membrane</keyword>
<keyword evidence="6" id="KW-1185">Reference proteome</keyword>
<dbReference type="RefSeq" id="WP_229714280.1">
    <property type="nucleotide sequence ID" value="NZ_BMDD01000005.1"/>
</dbReference>
<dbReference type="InterPro" id="IPR047793">
    <property type="entry name" value="LiaF_C"/>
</dbReference>
<evidence type="ECO:0000313" key="5">
    <source>
        <dbReference type="EMBL" id="GGH85191.1"/>
    </source>
</evidence>
<gene>
    <name evidence="5" type="ORF">GCM10007362_42040</name>
</gene>
<feature type="transmembrane region" description="Helical" evidence="2">
    <location>
        <begin position="86"/>
        <end position="104"/>
    </location>
</feature>
<keyword evidence="2" id="KW-0812">Transmembrane</keyword>
<organism evidence="5 6">
    <name type="scientific">Saccharibacillus endophyticus</name>
    <dbReference type="NCBI Taxonomy" id="2060666"/>
    <lineage>
        <taxon>Bacteria</taxon>
        <taxon>Bacillati</taxon>
        <taxon>Bacillota</taxon>
        <taxon>Bacilli</taxon>
        <taxon>Bacillales</taxon>
        <taxon>Paenibacillaceae</taxon>
        <taxon>Saccharibacillus</taxon>
    </lineage>
</organism>
<dbReference type="InterPro" id="IPR024425">
    <property type="entry name" value="LiaF-like_C"/>
</dbReference>
<feature type="transmembrane region" description="Helical" evidence="2">
    <location>
        <begin position="58"/>
        <end position="74"/>
    </location>
</feature>
<comment type="caution">
    <text evidence="5">The sequence shown here is derived from an EMBL/GenBank/DDBJ whole genome shotgun (WGS) entry which is preliminary data.</text>
</comment>
<evidence type="ECO:0000259" key="4">
    <source>
        <dbReference type="Pfam" id="PF22570"/>
    </source>
</evidence>
<feature type="region of interest" description="Disordered" evidence="1">
    <location>
        <begin position="243"/>
        <end position="262"/>
    </location>
</feature>
<dbReference type="EMBL" id="BMDD01000005">
    <property type="protein sequence ID" value="GGH85191.1"/>
    <property type="molecule type" value="Genomic_DNA"/>
</dbReference>
<evidence type="ECO:0000259" key="3">
    <source>
        <dbReference type="Pfam" id="PF09922"/>
    </source>
</evidence>
<keyword evidence="2" id="KW-1133">Transmembrane helix</keyword>
<protein>
    <recommendedName>
        <fullName evidence="7">Cell wall-active antibiotics response protein</fullName>
    </recommendedName>
</protein>
<evidence type="ECO:0000256" key="2">
    <source>
        <dbReference type="SAM" id="Phobius"/>
    </source>
</evidence>
<dbReference type="Pfam" id="PF22570">
    <property type="entry name" value="LiaF-TM"/>
    <property type="match status" value="1"/>
</dbReference>